<evidence type="ECO:0000256" key="1">
    <source>
        <dbReference type="SAM" id="MobiDB-lite"/>
    </source>
</evidence>
<dbReference type="Pfam" id="PF01885">
    <property type="entry name" value="PTS_2-RNA"/>
    <property type="match status" value="1"/>
</dbReference>
<accession>A0A7C5AKU8</accession>
<dbReference type="Gene3D" id="3.20.170.30">
    <property type="match status" value="1"/>
</dbReference>
<dbReference type="EMBL" id="DTKJ01000021">
    <property type="protein sequence ID" value="HGZ11230.1"/>
    <property type="molecule type" value="Genomic_DNA"/>
</dbReference>
<comment type="caution">
    <text evidence="2">The sequence shown here is derived from an EMBL/GenBank/DDBJ whole genome shotgun (WGS) entry which is preliminary data.</text>
</comment>
<evidence type="ECO:0008006" key="3">
    <source>
        <dbReference type="Google" id="ProtNLM"/>
    </source>
</evidence>
<dbReference type="SUPFAM" id="SSF56399">
    <property type="entry name" value="ADP-ribosylation"/>
    <property type="match status" value="1"/>
</dbReference>
<dbReference type="InterPro" id="IPR002745">
    <property type="entry name" value="Ptrans_KptA/Tpt1"/>
</dbReference>
<feature type="region of interest" description="Disordered" evidence="1">
    <location>
        <begin position="183"/>
        <end position="203"/>
    </location>
</feature>
<name>A0A7C5AKU8_9BACT</name>
<dbReference type="InterPro" id="IPR042081">
    <property type="entry name" value="RNA_2'-PTrans_C"/>
</dbReference>
<proteinExistence type="predicted"/>
<gene>
    <name evidence="2" type="ORF">ENW48_03310</name>
</gene>
<dbReference type="InterPro" id="IPR042080">
    <property type="entry name" value="RNA_2'-PTrans_N"/>
</dbReference>
<dbReference type="GO" id="GO:0016740">
    <property type="term" value="F:transferase activity"/>
    <property type="evidence" value="ECO:0007669"/>
    <property type="project" value="InterPro"/>
</dbReference>
<sequence length="247" mass="27630">MIRLTREQESLARILAYILCHRPDEFGLVLDEEGFVPVRQLLQVLAGEPGYSWVRRRHLEELAHLVSPPRFELLQDRLRGLVPGPARLRRPGVEPPPLLYLALPPKAHAGVFESGLKSHPGRELLLAATPERALNLGRRRSPDPVLVTVQAGRAHRAGVVFQGYGEGLFLAERIPREYLQLAPPPVKGEKAKPRKPSPTQTLPGAVLLDLAQFLEKPGPLRGKDRKGEPSWKAGTRALRRERRKPPK</sequence>
<reference evidence="2" key="1">
    <citation type="journal article" date="2020" name="mSystems">
        <title>Genome- and Community-Level Interaction Insights into Carbon Utilization and Element Cycling Functions of Hydrothermarchaeota in Hydrothermal Sediment.</title>
        <authorList>
            <person name="Zhou Z."/>
            <person name="Liu Y."/>
            <person name="Xu W."/>
            <person name="Pan J."/>
            <person name="Luo Z.H."/>
            <person name="Li M."/>
        </authorList>
    </citation>
    <scope>NUCLEOTIDE SEQUENCE [LARGE SCALE GENOMIC DNA]</scope>
    <source>
        <strain evidence="2">SpSt-853</strain>
    </source>
</reference>
<dbReference type="AlphaFoldDB" id="A0A7C5AKU8"/>
<dbReference type="Gene3D" id="1.10.10.970">
    <property type="entry name" value="RNA 2'-phosphotransferase, Tpt1/KptA family, N-terminal domain"/>
    <property type="match status" value="1"/>
</dbReference>
<feature type="region of interest" description="Disordered" evidence="1">
    <location>
        <begin position="216"/>
        <end position="247"/>
    </location>
</feature>
<organism evidence="2">
    <name type="scientific">Desulfobacca acetoxidans</name>
    <dbReference type="NCBI Taxonomy" id="60893"/>
    <lineage>
        <taxon>Bacteria</taxon>
        <taxon>Pseudomonadati</taxon>
        <taxon>Thermodesulfobacteriota</taxon>
        <taxon>Desulfobaccia</taxon>
        <taxon>Desulfobaccales</taxon>
        <taxon>Desulfobaccaceae</taxon>
        <taxon>Desulfobacca</taxon>
    </lineage>
</organism>
<feature type="compositionally biased region" description="Basic residues" evidence="1">
    <location>
        <begin position="237"/>
        <end position="247"/>
    </location>
</feature>
<evidence type="ECO:0000313" key="2">
    <source>
        <dbReference type="EMBL" id="HGZ11230.1"/>
    </source>
</evidence>
<protein>
    <recommendedName>
        <fullName evidence="3">RNA 2'-phosphotransferase</fullName>
    </recommendedName>
</protein>